<keyword evidence="4 8" id="KW-0812">Transmembrane</keyword>
<feature type="transmembrane region" description="Helical" evidence="8">
    <location>
        <begin position="24"/>
        <end position="44"/>
    </location>
</feature>
<proteinExistence type="predicted"/>
<feature type="transmembrane region" description="Helical" evidence="8">
    <location>
        <begin position="64"/>
        <end position="82"/>
    </location>
</feature>
<feature type="transmembrane region" description="Helical" evidence="8">
    <location>
        <begin position="102"/>
        <end position="123"/>
    </location>
</feature>
<reference evidence="9 10" key="1">
    <citation type="submission" date="2013-09" db="EMBL/GenBank/DDBJ databases">
        <title>Biodegradation of hydrocarbons in the deep terrestrial subsurface : characterization of a microbial consortium composed of two Desulfotomaculum species originating from a deep geological formation.</title>
        <authorList>
            <person name="Aullo T."/>
            <person name="Berlendis S."/>
            <person name="Lascourreges J.-F."/>
            <person name="Dessort D."/>
            <person name="Saint-Laurent S."/>
            <person name="Schraauwers B."/>
            <person name="Mas J."/>
            <person name="Magot M."/>
            <person name="Ranchou-Peyruse A."/>
        </authorList>
    </citation>
    <scope>NUCLEOTIDE SEQUENCE [LARGE SCALE GENOMIC DNA]</scope>
    <source>
        <strain evidence="9 10">Bs107</strain>
    </source>
</reference>
<evidence type="ECO:0000313" key="9">
    <source>
        <dbReference type="EMBL" id="PHJ38067.1"/>
    </source>
</evidence>
<keyword evidence="5" id="KW-0378">Hydrolase</keyword>
<keyword evidence="1" id="KW-1003">Cell membrane</keyword>
<keyword evidence="6 8" id="KW-1133">Transmembrane helix</keyword>
<evidence type="ECO:0000256" key="2">
    <source>
        <dbReference type="ARBA" id="ARBA00022654"/>
    </source>
</evidence>
<keyword evidence="7 8" id="KW-0472">Membrane</keyword>
<evidence type="ECO:0000256" key="5">
    <source>
        <dbReference type="ARBA" id="ARBA00022801"/>
    </source>
</evidence>
<evidence type="ECO:0000256" key="4">
    <source>
        <dbReference type="ARBA" id="ARBA00022692"/>
    </source>
</evidence>
<dbReference type="AlphaFoldDB" id="A0A2C6M765"/>
<evidence type="ECO:0000256" key="3">
    <source>
        <dbReference type="ARBA" id="ARBA00022670"/>
    </source>
</evidence>
<dbReference type="InterPro" id="IPR006741">
    <property type="entry name" value="AgrB"/>
</dbReference>
<name>A0A2C6M765_9FIRM</name>
<dbReference type="GO" id="GO:0008233">
    <property type="term" value="F:peptidase activity"/>
    <property type="evidence" value="ECO:0007669"/>
    <property type="project" value="UniProtKB-KW"/>
</dbReference>
<keyword evidence="3" id="KW-0645">Protease</keyword>
<protein>
    <submittedName>
        <fullName evidence="9">Uncharacterized protein</fullName>
    </submittedName>
</protein>
<dbReference type="EMBL" id="AWQQ01000056">
    <property type="protein sequence ID" value="PHJ38067.1"/>
    <property type="molecule type" value="Genomic_DNA"/>
</dbReference>
<dbReference type="GO" id="GO:0009372">
    <property type="term" value="P:quorum sensing"/>
    <property type="evidence" value="ECO:0007669"/>
    <property type="project" value="UniProtKB-KW"/>
</dbReference>
<evidence type="ECO:0000256" key="1">
    <source>
        <dbReference type="ARBA" id="ARBA00022475"/>
    </source>
</evidence>
<evidence type="ECO:0000256" key="8">
    <source>
        <dbReference type="SAM" id="Phobius"/>
    </source>
</evidence>
<evidence type="ECO:0000256" key="6">
    <source>
        <dbReference type="ARBA" id="ARBA00022989"/>
    </source>
</evidence>
<comment type="caution">
    <text evidence="9">The sequence shown here is derived from an EMBL/GenBank/DDBJ whole genome shotgun (WGS) entry which is preliminary data.</text>
</comment>
<gene>
    <name evidence="9" type="ORF">P378_12045</name>
</gene>
<evidence type="ECO:0000313" key="10">
    <source>
        <dbReference type="Proteomes" id="UP000222564"/>
    </source>
</evidence>
<sequence length="126" mass="14922">MITVFIYNILAYIALETIYIVQDYMGLVIILSFLYGLTIIYLKAPVESPEKPLSFQQKKLLRKLSFLAVFFLFICQGLSYIYNKYELTNYAVSLIMLWQYLMLTSFGHKIMYFIDRFLLIILLKGR</sequence>
<dbReference type="GO" id="GO:0016020">
    <property type="term" value="C:membrane"/>
    <property type="evidence" value="ECO:0007669"/>
    <property type="project" value="InterPro"/>
</dbReference>
<dbReference type="Pfam" id="PF04647">
    <property type="entry name" value="AgrB"/>
    <property type="match status" value="1"/>
</dbReference>
<keyword evidence="2" id="KW-0673">Quorum sensing</keyword>
<dbReference type="GO" id="GO:0006508">
    <property type="term" value="P:proteolysis"/>
    <property type="evidence" value="ECO:0007669"/>
    <property type="project" value="UniProtKB-KW"/>
</dbReference>
<organism evidence="9 10">
    <name type="scientific">Desulforamulus profundi</name>
    <dbReference type="NCBI Taxonomy" id="1383067"/>
    <lineage>
        <taxon>Bacteria</taxon>
        <taxon>Bacillati</taxon>
        <taxon>Bacillota</taxon>
        <taxon>Clostridia</taxon>
        <taxon>Eubacteriales</taxon>
        <taxon>Peptococcaceae</taxon>
        <taxon>Desulforamulus</taxon>
    </lineage>
</organism>
<accession>A0A2C6M765</accession>
<keyword evidence="10" id="KW-1185">Reference proteome</keyword>
<dbReference type="Proteomes" id="UP000222564">
    <property type="component" value="Unassembled WGS sequence"/>
</dbReference>
<evidence type="ECO:0000256" key="7">
    <source>
        <dbReference type="ARBA" id="ARBA00023136"/>
    </source>
</evidence>